<dbReference type="Proteomes" id="UP000824890">
    <property type="component" value="Unassembled WGS sequence"/>
</dbReference>
<gene>
    <name evidence="1" type="ORF">HID58_039154</name>
</gene>
<evidence type="ECO:0000313" key="1">
    <source>
        <dbReference type="EMBL" id="KAH0907327.1"/>
    </source>
</evidence>
<dbReference type="EMBL" id="JAGKQM010000010">
    <property type="protein sequence ID" value="KAH0907327.1"/>
    <property type="molecule type" value="Genomic_DNA"/>
</dbReference>
<keyword evidence="2" id="KW-1185">Reference proteome</keyword>
<proteinExistence type="predicted"/>
<name>A0ABQ8BS74_BRANA</name>
<accession>A0ABQ8BS74</accession>
<reference evidence="1 2" key="1">
    <citation type="submission" date="2021-05" db="EMBL/GenBank/DDBJ databases">
        <title>Genome Assembly of Synthetic Allotetraploid Brassica napus Reveals Homoeologous Exchanges between Subgenomes.</title>
        <authorList>
            <person name="Davis J.T."/>
        </authorList>
    </citation>
    <scope>NUCLEOTIDE SEQUENCE [LARGE SCALE GENOMIC DNA]</scope>
    <source>
        <strain evidence="2">cv. Da-Ae</strain>
        <tissue evidence="1">Seedling</tissue>
    </source>
</reference>
<comment type="caution">
    <text evidence="1">The sequence shown here is derived from an EMBL/GenBank/DDBJ whole genome shotgun (WGS) entry which is preliminary data.</text>
</comment>
<evidence type="ECO:0000313" key="2">
    <source>
        <dbReference type="Proteomes" id="UP000824890"/>
    </source>
</evidence>
<sequence>MIRSLILSQSSDNLFQRFARTVVPARYQHRRCYKRLAIT</sequence>
<organism evidence="1 2">
    <name type="scientific">Brassica napus</name>
    <name type="common">Rape</name>
    <dbReference type="NCBI Taxonomy" id="3708"/>
    <lineage>
        <taxon>Eukaryota</taxon>
        <taxon>Viridiplantae</taxon>
        <taxon>Streptophyta</taxon>
        <taxon>Embryophyta</taxon>
        <taxon>Tracheophyta</taxon>
        <taxon>Spermatophyta</taxon>
        <taxon>Magnoliopsida</taxon>
        <taxon>eudicotyledons</taxon>
        <taxon>Gunneridae</taxon>
        <taxon>Pentapetalae</taxon>
        <taxon>rosids</taxon>
        <taxon>malvids</taxon>
        <taxon>Brassicales</taxon>
        <taxon>Brassicaceae</taxon>
        <taxon>Brassiceae</taxon>
        <taxon>Brassica</taxon>
    </lineage>
</organism>
<protein>
    <submittedName>
        <fullName evidence="1">Uncharacterized protein</fullName>
    </submittedName>
</protein>